<accession>A0ABM8BKE2</accession>
<sequence length="36" mass="4388">MLLQDIHRIAFFVLVMNKTLFKQILININAYTHIWE</sequence>
<protein>
    <submittedName>
        <fullName evidence="1">Uncharacterized protein</fullName>
    </submittedName>
</protein>
<organism evidence="1 2">
    <name type="scientific">Vulcanisaeta souniana JCM 11219</name>
    <dbReference type="NCBI Taxonomy" id="1293586"/>
    <lineage>
        <taxon>Archaea</taxon>
        <taxon>Thermoproteota</taxon>
        <taxon>Thermoprotei</taxon>
        <taxon>Thermoproteales</taxon>
        <taxon>Thermoproteaceae</taxon>
        <taxon>Vulcanisaeta</taxon>
    </lineage>
</organism>
<dbReference type="EMBL" id="AP026830">
    <property type="protein sequence ID" value="BDR91430.1"/>
    <property type="molecule type" value="Genomic_DNA"/>
</dbReference>
<dbReference type="Proteomes" id="UP001060771">
    <property type="component" value="Chromosome"/>
</dbReference>
<evidence type="ECO:0000313" key="2">
    <source>
        <dbReference type="Proteomes" id="UP001060771"/>
    </source>
</evidence>
<evidence type="ECO:0000313" key="1">
    <source>
        <dbReference type="EMBL" id="BDR91430.1"/>
    </source>
</evidence>
<reference evidence="2" key="1">
    <citation type="submission" date="2022-09" db="EMBL/GenBank/DDBJ databases">
        <title>Complete genome sequence of Vulcanisaeta souniana.</title>
        <authorList>
            <person name="Kato S."/>
            <person name="Itoh T."/>
            <person name="Ohkuma M."/>
        </authorList>
    </citation>
    <scope>NUCLEOTIDE SEQUENCE [LARGE SCALE GENOMIC DNA]</scope>
    <source>
        <strain evidence="2">JCM 11219</strain>
    </source>
</reference>
<gene>
    <name evidence="1" type="ORF">Vsou_05230</name>
</gene>
<proteinExistence type="predicted"/>
<name>A0ABM8BKE2_9CREN</name>
<keyword evidence="2" id="KW-1185">Reference proteome</keyword>